<dbReference type="PANTHER" id="PTHR37831:SF1">
    <property type="entry name" value="D-RIBOSE PYRANASE"/>
    <property type="match status" value="1"/>
</dbReference>
<comment type="caution">
    <text evidence="7">The sequence shown here is derived from an EMBL/GenBank/DDBJ whole genome shotgun (WGS) entry which is preliminary data.</text>
</comment>
<feature type="active site" description="Proton donor" evidence="6">
    <location>
        <position position="28"/>
    </location>
</feature>
<keyword evidence="3 6" id="KW-0963">Cytoplasm</keyword>
<dbReference type="GO" id="GO:0048029">
    <property type="term" value="F:monosaccharide binding"/>
    <property type="evidence" value="ECO:0007669"/>
    <property type="project" value="InterPro"/>
</dbReference>
<dbReference type="SUPFAM" id="SSF102546">
    <property type="entry name" value="RbsD-like"/>
    <property type="match status" value="1"/>
</dbReference>
<comment type="pathway">
    <text evidence="6">Carbohydrate metabolism; D-ribose degradation; D-ribose 5-phosphate from beta-D-ribopyranose: step 1/2.</text>
</comment>
<dbReference type="Proteomes" id="UP000051804">
    <property type="component" value="Unassembled WGS sequence"/>
</dbReference>
<evidence type="ECO:0000313" key="7">
    <source>
        <dbReference type="EMBL" id="KRK74249.1"/>
    </source>
</evidence>
<dbReference type="Pfam" id="PF05025">
    <property type="entry name" value="RbsD_FucU"/>
    <property type="match status" value="1"/>
</dbReference>
<dbReference type="GO" id="GO:0062193">
    <property type="term" value="F:D-ribose pyranase activity"/>
    <property type="evidence" value="ECO:0007669"/>
    <property type="project" value="UniProtKB-EC"/>
</dbReference>
<comment type="subcellular location">
    <subcellularLocation>
        <location evidence="6">Cytoplasm</location>
    </subcellularLocation>
</comment>
<feature type="binding site" evidence="6">
    <location>
        <position position="36"/>
    </location>
    <ligand>
        <name>substrate</name>
    </ligand>
</feature>
<comment type="similarity">
    <text evidence="6">Belongs to the RbsD / FucU family. RbsD subfamily.</text>
</comment>
<dbReference type="InterPro" id="IPR007721">
    <property type="entry name" value="RbsD_FucU"/>
</dbReference>
<sequence>MVVNGGIVMKKGIVLNSQVSAVIANMGHFDLLGVGDAGMPVPAGIPKIDLAVTLGLPRFIPVVENVLAELEVQRIYLAEEIKTANPDQLAAIKQVYPGPVTFIPHAEMKRRLGDTKAFIRTGEATPFSNVLLESGVVF</sequence>
<dbReference type="GO" id="GO:0005829">
    <property type="term" value="C:cytosol"/>
    <property type="evidence" value="ECO:0007669"/>
    <property type="project" value="TreeGrafter"/>
</dbReference>
<dbReference type="PANTHER" id="PTHR37831">
    <property type="entry name" value="D-RIBOSE PYRANASE"/>
    <property type="match status" value="1"/>
</dbReference>
<keyword evidence="8" id="KW-1185">Reference proteome</keyword>
<evidence type="ECO:0000256" key="5">
    <source>
        <dbReference type="ARBA" id="ARBA00023277"/>
    </source>
</evidence>
<dbReference type="UniPathway" id="UPA00916">
    <property type="reaction ID" value="UER00888"/>
</dbReference>
<accession>A0A0R1JZS4</accession>
<dbReference type="Gene3D" id="3.40.1650.10">
    <property type="entry name" value="RbsD-like domain"/>
    <property type="match status" value="1"/>
</dbReference>
<protein>
    <recommendedName>
        <fullName evidence="2 6">D-ribose pyranase</fullName>
        <ecNumber evidence="2 6">5.4.99.62</ecNumber>
    </recommendedName>
</protein>
<evidence type="ECO:0000256" key="1">
    <source>
        <dbReference type="ARBA" id="ARBA00000223"/>
    </source>
</evidence>
<feature type="binding site" evidence="6">
    <location>
        <begin position="127"/>
        <end position="129"/>
    </location>
    <ligand>
        <name>substrate</name>
    </ligand>
</feature>
<dbReference type="GO" id="GO:0016872">
    <property type="term" value="F:intramolecular lyase activity"/>
    <property type="evidence" value="ECO:0007669"/>
    <property type="project" value="UniProtKB-UniRule"/>
</dbReference>
<evidence type="ECO:0000256" key="6">
    <source>
        <dbReference type="HAMAP-Rule" id="MF_01661"/>
    </source>
</evidence>
<dbReference type="InterPro" id="IPR023064">
    <property type="entry name" value="D-ribose_pyranase"/>
</dbReference>
<dbReference type="EC" id="5.4.99.62" evidence="2 6"/>
<comment type="catalytic activity">
    <reaction evidence="1 6">
        <text>beta-D-ribopyranose = beta-D-ribofuranose</text>
        <dbReference type="Rhea" id="RHEA:25432"/>
        <dbReference type="ChEBI" id="CHEBI:27476"/>
        <dbReference type="ChEBI" id="CHEBI:47002"/>
        <dbReference type="EC" id="5.4.99.62"/>
    </reaction>
</comment>
<dbReference type="HAMAP" id="MF_01661">
    <property type="entry name" value="D_rib_pyranase"/>
    <property type="match status" value="1"/>
</dbReference>
<proteinExistence type="inferred from homology"/>
<dbReference type="AlphaFoldDB" id="A0A0R1JZS4"/>
<organism evidence="7 8">
    <name type="scientific">Lacticaseibacillus nasuensis JCM 17158</name>
    <dbReference type="NCBI Taxonomy" id="1291734"/>
    <lineage>
        <taxon>Bacteria</taxon>
        <taxon>Bacillati</taxon>
        <taxon>Bacillota</taxon>
        <taxon>Bacilli</taxon>
        <taxon>Lactobacillales</taxon>
        <taxon>Lactobacillaceae</taxon>
        <taxon>Lacticaseibacillus</taxon>
    </lineage>
</organism>
<keyword evidence="4 6" id="KW-0413">Isomerase</keyword>
<feature type="binding site" evidence="6">
    <location>
        <position position="105"/>
    </location>
    <ligand>
        <name>substrate</name>
    </ligand>
</feature>
<dbReference type="GO" id="GO:0019303">
    <property type="term" value="P:D-ribose catabolic process"/>
    <property type="evidence" value="ECO:0007669"/>
    <property type="project" value="UniProtKB-UniRule"/>
</dbReference>
<dbReference type="InterPro" id="IPR023750">
    <property type="entry name" value="RbsD-like_sf"/>
</dbReference>
<gene>
    <name evidence="6" type="primary">rbsD</name>
    <name evidence="7" type="ORF">FD02_GL000847</name>
</gene>
<dbReference type="EMBL" id="AZDJ01000001">
    <property type="protein sequence ID" value="KRK74249.1"/>
    <property type="molecule type" value="Genomic_DNA"/>
</dbReference>
<comment type="function">
    <text evidence="6">Catalyzes the interconversion of beta-pyran and beta-furan forms of D-ribose.</text>
</comment>
<keyword evidence="5 6" id="KW-0119">Carbohydrate metabolism</keyword>
<dbReference type="STRING" id="1291734.FD02_GL000847"/>
<evidence type="ECO:0000256" key="4">
    <source>
        <dbReference type="ARBA" id="ARBA00023235"/>
    </source>
</evidence>
<dbReference type="PATRIC" id="fig|1291734.4.peg.873"/>
<evidence type="ECO:0000313" key="8">
    <source>
        <dbReference type="Proteomes" id="UP000051804"/>
    </source>
</evidence>
<evidence type="ECO:0000256" key="3">
    <source>
        <dbReference type="ARBA" id="ARBA00022490"/>
    </source>
</evidence>
<name>A0A0R1JZS4_9LACO</name>
<dbReference type="NCBIfam" id="NF008761">
    <property type="entry name" value="PRK11797.1"/>
    <property type="match status" value="1"/>
</dbReference>
<evidence type="ECO:0000256" key="2">
    <source>
        <dbReference type="ARBA" id="ARBA00012862"/>
    </source>
</evidence>
<reference evidence="7 8" key="1">
    <citation type="journal article" date="2015" name="Genome Announc.">
        <title>Expanding the biotechnology potential of lactobacilli through comparative genomics of 213 strains and associated genera.</title>
        <authorList>
            <person name="Sun Z."/>
            <person name="Harris H.M."/>
            <person name="McCann A."/>
            <person name="Guo C."/>
            <person name="Argimon S."/>
            <person name="Zhang W."/>
            <person name="Yang X."/>
            <person name="Jeffery I.B."/>
            <person name="Cooney J.C."/>
            <person name="Kagawa T.F."/>
            <person name="Liu W."/>
            <person name="Song Y."/>
            <person name="Salvetti E."/>
            <person name="Wrobel A."/>
            <person name="Rasinkangas P."/>
            <person name="Parkhill J."/>
            <person name="Rea M.C."/>
            <person name="O'Sullivan O."/>
            <person name="Ritari J."/>
            <person name="Douillard F.P."/>
            <person name="Paul Ross R."/>
            <person name="Yang R."/>
            <person name="Briner A.E."/>
            <person name="Felis G.E."/>
            <person name="de Vos W.M."/>
            <person name="Barrangou R."/>
            <person name="Klaenhammer T.R."/>
            <person name="Caufield P.W."/>
            <person name="Cui Y."/>
            <person name="Zhang H."/>
            <person name="O'Toole P.W."/>
        </authorList>
    </citation>
    <scope>NUCLEOTIDE SEQUENCE [LARGE SCALE GENOMIC DNA]</scope>
    <source>
        <strain evidence="7 8">JCM 17158</strain>
    </source>
</reference>
<comment type="subunit">
    <text evidence="6">Homodecamer.</text>
</comment>